<dbReference type="Pfam" id="PF04293">
    <property type="entry name" value="SpoVR"/>
    <property type="match status" value="1"/>
</dbReference>
<dbReference type="InterPro" id="IPR007390">
    <property type="entry name" value="Spore_V_R"/>
</dbReference>
<dbReference type="EMBL" id="VBAJ01000167">
    <property type="protein sequence ID" value="TMJ07564.1"/>
    <property type="molecule type" value="Genomic_DNA"/>
</dbReference>
<sequence>MLRAGTVRREALDRYREIIDRIEALARERGLSFDPVYFRLTDSDEIAEVASMGLPNRFIHWYWGGAYKELVVQQNKELFSILELVLNTKPSHAFLRRANSYLQNVLVIAHVFGHVDFFRNNHWFAKSNKNMLNEAERHAREIRKYEGVHGHEKVETLLDALLTIAGTVNAFERNPAERRKRLMYYLEDKAPLESWEHHVTQMLREESEYFDLIQRTHIINEGWATFVEAELLRDILDTPSWASLSVQLSNRPAPYTIGYALFQRIKRERGFDAALEVRTYYEDIRLIDEMLTDEMVRRLDIFVYDPKEKQKSYDLQQVKEMLITQKLHKGEPHIEVESGSGPKELLLGHLEEDRKLDSKRVGLFLKAVHSLWRNPVRLRANGKVYTYDRRGLSTS</sequence>
<dbReference type="InterPro" id="IPR056174">
    <property type="entry name" value="SpoVR_N"/>
</dbReference>
<feature type="domain" description="SpoVR protein-like N-terminal" evidence="1">
    <location>
        <begin position="14"/>
        <end position="176"/>
    </location>
</feature>
<proteinExistence type="predicted"/>
<comment type="caution">
    <text evidence="2">The sequence shown here is derived from an EMBL/GenBank/DDBJ whole genome shotgun (WGS) entry which is preliminary data.</text>
</comment>
<gene>
    <name evidence="2" type="ORF">E6G99_06355</name>
</gene>
<evidence type="ECO:0000313" key="3">
    <source>
        <dbReference type="Proteomes" id="UP000318661"/>
    </source>
</evidence>
<evidence type="ECO:0000259" key="1">
    <source>
        <dbReference type="Pfam" id="PF04293"/>
    </source>
</evidence>
<dbReference type="PANTHER" id="PTHR30029">
    <property type="entry name" value="STAGE V SPORULATION PROTEIN R"/>
    <property type="match status" value="1"/>
</dbReference>
<accession>A0A537LHR7</accession>
<protein>
    <recommendedName>
        <fullName evidence="1">SpoVR protein-like N-terminal domain-containing protein</fullName>
    </recommendedName>
</protein>
<name>A0A537LHR7_9BACT</name>
<organism evidence="2 3">
    <name type="scientific">Candidatus Segetimicrobium genomatis</name>
    <dbReference type="NCBI Taxonomy" id="2569760"/>
    <lineage>
        <taxon>Bacteria</taxon>
        <taxon>Bacillati</taxon>
        <taxon>Candidatus Sysuimicrobiota</taxon>
        <taxon>Candidatus Sysuimicrobiia</taxon>
        <taxon>Candidatus Sysuimicrobiales</taxon>
        <taxon>Candidatus Segetimicrobiaceae</taxon>
        <taxon>Candidatus Segetimicrobium</taxon>
    </lineage>
</organism>
<dbReference type="Proteomes" id="UP000318661">
    <property type="component" value="Unassembled WGS sequence"/>
</dbReference>
<evidence type="ECO:0000313" key="2">
    <source>
        <dbReference type="EMBL" id="TMJ07564.1"/>
    </source>
</evidence>
<reference evidence="2 3" key="1">
    <citation type="journal article" date="2019" name="Nat. Microbiol.">
        <title>Mediterranean grassland soil C-N compound turnover is dependent on rainfall and depth, and is mediated by genomically divergent microorganisms.</title>
        <authorList>
            <person name="Diamond S."/>
            <person name="Andeer P.F."/>
            <person name="Li Z."/>
            <person name="Crits-Christoph A."/>
            <person name="Burstein D."/>
            <person name="Anantharaman K."/>
            <person name="Lane K.R."/>
            <person name="Thomas B.C."/>
            <person name="Pan C."/>
            <person name="Northen T.R."/>
            <person name="Banfield J.F."/>
        </authorList>
    </citation>
    <scope>NUCLEOTIDE SEQUENCE [LARGE SCALE GENOMIC DNA]</scope>
    <source>
        <strain evidence="2">NP_2</strain>
    </source>
</reference>
<dbReference type="PANTHER" id="PTHR30029:SF2">
    <property type="entry name" value="STAGE V SPORULATION PROTEIN R"/>
    <property type="match status" value="1"/>
</dbReference>
<dbReference type="AlphaFoldDB" id="A0A537LHR7"/>